<dbReference type="Proteomes" id="UP001497392">
    <property type="component" value="Unassembled WGS sequence"/>
</dbReference>
<feature type="repeat" description="PPR" evidence="2">
    <location>
        <begin position="206"/>
        <end position="240"/>
    </location>
</feature>
<evidence type="ECO:0000313" key="5">
    <source>
        <dbReference type="Proteomes" id="UP001497392"/>
    </source>
</evidence>
<dbReference type="InterPro" id="IPR051222">
    <property type="entry name" value="PPR/CCM1_RNA-binding"/>
</dbReference>
<dbReference type="PANTHER" id="PTHR47942">
    <property type="entry name" value="TETRATRICOPEPTIDE REPEAT (TPR)-LIKE SUPERFAMILY PROTEIN-RELATED"/>
    <property type="match status" value="1"/>
</dbReference>
<accession>A0ABP1FSZ5</accession>
<feature type="region of interest" description="Disordered" evidence="3">
    <location>
        <begin position="26"/>
        <end position="73"/>
    </location>
</feature>
<dbReference type="PROSITE" id="PS51375">
    <property type="entry name" value="PPR"/>
    <property type="match status" value="8"/>
</dbReference>
<evidence type="ECO:0000256" key="1">
    <source>
        <dbReference type="ARBA" id="ARBA00022737"/>
    </source>
</evidence>
<dbReference type="PANTHER" id="PTHR47942:SF63">
    <property type="entry name" value="PENTATRICOPEPTIDE REPEAT-CONTAINING PROTEIN"/>
    <property type="match status" value="1"/>
</dbReference>
<dbReference type="Pfam" id="PF13812">
    <property type="entry name" value="PPR_3"/>
    <property type="match status" value="2"/>
</dbReference>
<protein>
    <submittedName>
        <fullName evidence="4">G3937 protein</fullName>
    </submittedName>
</protein>
<dbReference type="Pfam" id="PF13041">
    <property type="entry name" value="PPR_2"/>
    <property type="match status" value="2"/>
</dbReference>
<dbReference type="EMBL" id="CAXHTA020000005">
    <property type="protein sequence ID" value="CAL5221700.1"/>
    <property type="molecule type" value="Genomic_DNA"/>
</dbReference>
<reference evidence="4 5" key="1">
    <citation type="submission" date="2024-06" db="EMBL/GenBank/DDBJ databases">
        <authorList>
            <person name="Kraege A."/>
            <person name="Thomma B."/>
        </authorList>
    </citation>
    <scope>NUCLEOTIDE SEQUENCE [LARGE SCALE GENOMIC DNA]</scope>
</reference>
<feature type="compositionally biased region" description="Basic and acidic residues" evidence="3">
    <location>
        <begin position="37"/>
        <end position="50"/>
    </location>
</feature>
<feature type="repeat" description="PPR" evidence="2">
    <location>
        <begin position="277"/>
        <end position="311"/>
    </location>
</feature>
<dbReference type="Gene3D" id="1.25.40.10">
    <property type="entry name" value="Tetratricopeptide repeat domain"/>
    <property type="match status" value="4"/>
</dbReference>
<feature type="repeat" description="PPR" evidence="2">
    <location>
        <begin position="170"/>
        <end position="205"/>
    </location>
</feature>
<keyword evidence="5" id="KW-1185">Reference proteome</keyword>
<feature type="repeat" description="PPR" evidence="2">
    <location>
        <begin position="502"/>
        <end position="536"/>
    </location>
</feature>
<dbReference type="InterPro" id="IPR011990">
    <property type="entry name" value="TPR-like_helical_dom_sf"/>
</dbReference>
<comment type="caution">
    <text evidence="4">The sequence shown here is derived from an EMBL/GenBank/DDBJ whole genome shotgun (WGS) entry which is preliminary data.</text>
</comment>
<feature type="repeat" description="PPR" evidence="2">
    <location>
        <begin position="241"/>
        <end position="276"/>
    </location>
</feature>
<feature type="repeat" description="PPR" evidence="2">
    <location>
        <begin position="537"/>
        <end position="571"/>
    </location>
</feature>
<evidence type="ECO:0000256" key="3">
    <source>
        <dbReference type="SAM" id="MobiDB-lite"/>
    </source>
</evidence>
<proteinExistence type="predicted"/>
<evidence type="ECO:0000313" key="4">
    <source>
        <dbReference type="EMBL" id="CAL5221700.1"/>
    </source>
</evidence>
<keyword evidence="1" id="KW-0677">Repeat</keyword>
<dbReference type="Pfam" id="PF01535">
    <property type="entry name" value="PPR"/>
    <property type="match status" value="3"/>
</dbReference>
<feature type="repeat" description="PPR" evidence="2">
    <location>
        <begin position="343"/>
        <end position="373"/>
    </location>
</feature>
<name>A0ABP1FSZ5_9CHLO</name>
<feature type="repeat" description="PPR" evidence="2">
    <location>
        <begin position="384"/>
        <end position="418"/>
    </location>
</feature>
<dbReference type="InterPro" id="IPR002885">
    <property type="entry name" value="PPR_rpt"/>
</dbReference>
<organism evidence="4 5">
    <name type="scientific">Coccomyxa viridis</name>
    <dbReference type="NCBI Taxonomy" id="1274662"/>
    <lineage>
        <taxon>Eukaryota</taxon>
        <taxon>Viridiplantae</taxon>
        <taxon>Chlorophyta</taxon>
        <taxon>core chlorophytes</taxon>
        <taxon>Trebouxiophyceae</taxon>
        <taxon>Trebouxiophyceae incertae sedis</taxon>
        <taxon>Coccomyxaceae</taxon>
        <taxon>Coccomyxa</taxon>
    </lineage>
</organism>
<evidence type="ECO:0000256" key="2">
    <source>
        <dbReference type="PROSITE-ProRule" id="PRU00708"/>
    </source>
</evidence>
<sequence length="626" mass="69166">MLTHNRRLWPDTAGWCHASKFVRQRDVSSRAVQGTADELRLAERPERPSRVDQAPSAEPQTISSSKPPAATRRFQSSLPAAPLVSPSDRAPPQRQRVYWRGSVTSREAVLGRRLLSSNGQASVASVLQGEMLSSKQITRLLSWLGNEGHPDRALEVFDWLEGRQEYVTEVCILYTRLASMFARQKGGLETAMRLFDRMQARGIRPDTVAFNSAITVASKAGEWHKVLKLSADMRRSGVQPDVWTYASLIAACQSCGNRWREALDFYQDMQDKGLEGNVVLYTTLMTVCHKGGQPERAMRIFRAMEGEGLQADVVAYNQAMASCSWEQAWACFHAMRRAGVQPNTRSYNALLAACERDSEADRALEAFARMEREAPGSYGYCEPDLVTFNTLISACAKAGKHQPALQALSKMRSMGISPDTVTVCCLIRAASKAGQLSMALEHYQQFCDAGGIPSMATYNALILALGQGGEWQRALSIFQGLRLRSSLEVDMPALPSSQERLGPRTWGAIIAACYGNKQWSKTLELWSEMRASGARPDGYLMQKVISACEKVGAWEEADMIFQEMQEQGLLRNMDSLALATRKVLYALPTLVAGPLMTSGHLALDSGRAARRWIQRSPPSAAADINT</sequence>
<gene>
    <name evidence="4" type="primary">g3937</name>
    <name evidence="4" type="ORF">VP750_LOCUS3359</name>
</gene>
<dbReference type="NCBIfam" id="TIGR00756">
    <property type="entry name" value="PPR"/>
    <property type="match status" value="7"/>
</dbReference>